<protein>
    <submittedName>
        <fullName evidence="2">Uncharacterized protein</fullName>
    </submittedName>
</protein>
<feature type="compositionally biased region" description="Basic and acidic residues" evidence="1">
    <location>
        <begin position="70"/>
        <end position="79"/>
    </location>
</feature>
<dbReference type="AlphaFoldDB" id="A0A8H5ETN2"/>
<keyword evidence="3" id="KW-1185">Reference proteome</keyword>
<dbReference type="EMBL" id="JAACJK010000225">
    <property type="protein sequence ID" value="KAF5311593.1"/>
    <property type="molecule type" value="Genomic_DNA"/>
</dbReference>
<feature type="compositionally biased region" description="Low complexity" evidence="1">
    <location>
        <begin position="81"/>
        <end position="94"/>
    </location>
</feature>
<evidence type="ECO:0000256" key="1">
    <source>
        <dbReference type="SAM" id="MobiDB-lite"/>
    </source>
</evidence>
<dbReference type="OrthoDB" id="1028014at2759"/>
<dbReference type="PANTHER" id="PTHR34776">
    <property type="entry name" value="F17F16.3 PROTEIN"/>
    <property type="match status" value="1"/>
</dbReference>
<gene>
    <name evidence="2" type="ORF">D9611_009482</name>
</gene>
<proteinExistence type="predicted"/>
<accession>A0A8H5ETN2</accession>
<dbReference type="Proteomes" id="UP000541558">
    <property type="component" value="Unassembled WGS sequence"/>
</dbReference>
<dbReference type="PANTHER" id="PTHR34776:SF1">
    <property type="entry name" value="F17F16.3 PROTEIN"/>
    <property type="match status" value="1"/>
</dbReference>
<comment type="caution">
    <text evidence="2">The sequence shown here is derived from an EMBL/GenBank/DDBJ whole genome shotgun (WGS) entry which is preliminary data.</text>
</comment>
<evidence type="ECO:0000313" key="3">
    <source>
        <dbReference type="Proteomes" id="UP000541558"/>
    </source>
</evidence>
<reference evidence="2 3" key="1">
    <citation type="journal article" date="2020" name="ISME J.">
        <title>Uncovering the hidden diversity of litter-decomposition mechanisms in mushroom-forming fungi.</title>
        <authorList>
            <person name="Floudas D."/>
            <person name="Bentzer J."/>
            <person name="Ahren D."/>
            <person name="Johansson T."/>
            <person name="Persson P."/>
            <person name="Tunlid A."/>
        </authorList>
    </citation>
    <scope>NUCLEOTIDE SEQUENCE [LARGE SCALE GENOMIC DNA]</scope>
    <source>
        <strain evidence="2 3">CBS 175.51</strain>
    </source>
</reference>
<organism evidence="2 3">
    <name type="scientific">Ephemerocybe angulata</name>
    <dbReference type="NCBI Taxonomy" id="980116"/>
    <lineage>
        <taxon>Eukaryota</taxon>
        <taxon>Fungi</taxon>
        <taxon>Dikarya</taxon>
        <taxon>Basidiomycota</taxon>
        <taxon>Agaricomycotina</taxon>
        <taxon>Agaricomycetes</taxon>
        <taxon>Agaricomycetidae</taxon>
        <taxon>Agaricales</taxon>
        <taxon>Agaricineae</taxon>
        <taxon>Psathyrellaceae</taxon>
        <taxon>Ephemerocybe</taxon>
    </lineage>
</organism>
<name>A0A8H5ETN2_9AGAR</name>
<evidence type="ECO:0000313" key="2">
    <source>
        <dbReference type="EMBL" id="KAF5311593.1"/>
    </source>
</evidence>
<feature type="compositionally biased region" description="Basic and acidic residues" evidence="1">
    <location>
        <begin position="1"/>
        <end position="21"/>
    </location>
</feature>
<sequence>MPTTRRQEAIKAGKIKEETHKPTASRKRSTSPSKAGQKRKRDPNAEENKGSKSHKTVTFQEKPHSKRSRVTRDDIEHKPTAQARPRASGRRASSVPHTKDDSDSRNNVYQTGTIERGHIYFFYRPKVQVEGPQSIDEVKNLHMLLIPTPPEFASGFDQGEGKKSKTDPARTEEAEMKVLAPGADAVPAHFTRSTPKQRHRLVTIGKKKLPDPHGKGRKETFWGVVTSIGEDLRDVVKGLGPKEYETKTRGTRHEGAARLVARGGYALVNTEARVPSQRETHLGYNVSHPAPEDMSEVQAAFGIYSASSFVVQVKNPKAPNVAPGMSHTKEAEYPEWIMRDVFGSGNKGGRGRESYGLRFASVETPELLDYEGAQLLLIAARDGEQGLETSLGEGRGQALAAAEHQEANRRVEDVLKEIGLNPEIFPKDPLKGQWA</sequence>
<feature type="region of interest" description="Disordered" evidence="1">
    <location>
        <begin position="1"/>
        <end position="108"/>
    </location>
</feature>